<proteinExistence type="predicted"/>
<dbReference type="Proteomes" id="UP001451606">
    <property type="component" value="Chromosome"/>
</dbReference>
<dbReference type="EMBL" id="CP133772">
    <property type="protein sequence ID" value="WYY00342.1"/>
    <property type="molecule type" value="Genomic_DNA"/>
</dbReference>
<dbReference type="GeneID" id="95967644"/>
<evidence type="ECO:0000313" key="1">
    <source>
        <dbReference type="EMBL" id="WYY00342.1"/>
    </source>
</evidence>
<organism evidence="1 2">
    <name type="scientific">Oxyplasma meridianum</name>
    <dbReference type="NCBI Taxonomy" id="3073602"/>
    <lineage>
        <taxon>Archaea</taxon>
        <taxon>Methanobacteriati</taxon>
        <taxon>Thermoplasmatota</taxon>
        <taxon>Thermoplasmata</taxon>
        <taxon>Thermoplasmatales</taxon>
        <taxon>Thermoplasmataceae</taxon>
        <taxon>Oxyplasma</taxon>
    </lineage>
</organism>
<protein>
    <submittedName>
        <fullName evidence="1">Uncharacterized protein</fullName>
    </submittedName>
</protein>
<name>A0AAX4NFQ3_9ARCH</name>
<dbReference type="RefSeq" id="WP_393970682.1">
    <property type="nucleotide sequence ID" value="NZ_CP133772.1"/>
</dbReference>
<evidence type="ECO:0000313" key="2">
    <source>
        <dbReference type="Proteomes" id="UP001451606"/>
    </source>
</evidence>
<dbReference type="AlphaFoldDB" id="A0AAX4NFQ3"/>
<dbReference type="KEGG" id="omr:OXIME_000909"/>
<reference evidence="1 2" key="1">
    <citation type="submission" date="2023-09" db="EMBL/GenBank/DDBJ databases">
        <authorList>
            <person name="Golyshina O.V."/>
            <person name="Lunev E.A."/>
            <person name="Bargiela R."/>
            <person name="Gaines M.C."/>
            <person name="Daum B."/>
            <person name="Bale N.J."/>
            <person name="Koenen M."/>
            <person name="Sinninghe Damst J.S."/>
            <person name="Yakimov M."/>
            <person name="Golyshin P.N."/>
        </authorList>
    </citation>
    <scope>NUCLEOTIDE SEQUENCE [LARGE SCALE GENOMIC DNA]</scope>
    <source>
        <strain evidence="1 2">M1</strain>
    </source>
</reference>
<gene>
    <name evidence="1" type="ORF">OXIME_000909</name>
</gene>
<accession>A0AAX4NFQ3</accession>
<sequence length="146" mass="16961">MVECEVVKKKELSKELRNYINTDPLAYDGKNKQRDYELISGNRKDQKKIIEEAEMRGMDMEKSLDSDMENDPDLFHVYPYNSIKKVSLILAKSGNSPKLLIDTSDKTLEYRLMHNSFESNAKLDEVTLSKYKSVLKKVMGEKFDIN</sequence>
<keyword evidence="2" id="KW-1185">Reference proteome</keyword>